<keyword evidence="3" id="KW-1185">Reference proteome</keyword>
<accession>A0A6A6V1N5</accession>
<organism evidence="2 3">
    <name type="scientific">Sporormia fimetaria CBS 119925</name>
    <dbReference type="NCBI Taxonomy" id="1340428"/>
    <lineage>
        <taxon>Eukaryota</taxon>
        <taxon>Fungi</taxon>
        <taxon>Dikarya</taxon>
        <taxon>Ascomycota</taxon>
        <taxon>Pezizomycotina</taxon>
        <taxon>Dothideomycetes</taxon>
        <taxon>Pleosporomycetidae</taxon>
        <taxon>Pleosporales</taxon>
        <taxon>Sporormiaceae</taxon>
        <taxon>Sporormia</taxon>
    </lineage>
</organism>
<feature type="region of interest" description="Disordered" evidence="1">
    <location>
        <begin position="1"/>
        <end position="24"/>
    </location>
</feature>
<proteinExistence type="predicted"/>
<name>A0A6A6V1N5_9PLEO</name>
<feature type="region of interest" description="Disordered" evidence="1">
    <location>
        <begin position="79"/>
        <end position="140"/>
    </location>
</feature>
<gene>
    <name evidence="2" type="ORF">M011DRAFT_480451</name>
</gene>
<sequence>MVETESSRTTTPSASGATGSGWTEKERLAYIAGLMDANITGKMNYDDVPPPNGRTPVACKLMESRLRASAKKELAAMRAVLPAGGTLAPTGTPKTPKRKSKAQGGDEDGSPKKKGRGRPKKTAEKVDEDEHKEENLEDEE</sequence>
<evidence type="ECO:0000313" key="2">
    <source>
        <dbReference type="EMBL" id="KAF2743933.1"/>
    </source>
</evidence>
<dbReference type="AlphaFoldDB" id="A0A6A6V1N5"/>
<feature type="compositionally biased region" description="Low complexity" evidence="1">
    <location>
        <begin position="7"/>
        <end position="22"/>
    </location>
</feature>
<feature type="compositionally biased region" description="Basic and acidic residues" evidence="1">
    <location>
        <begin position="121"/>
        <end position="134"/>
    </location>
</feature>
<protein>
    <submittedName>
        <fullName evidence="2">Uncharacterized protein</fullName>
    </submittedName>
</protein>
<dbReference type="EMBL" id="MU006593">
    <property type="protein sequence ID" value="KAF2743933.1"/>
    <property type="molecule type" value="Genomic_DNA"/>
</dbReference>
<reference evidence="2" key="1">
    <citation type="journal article" date="2020" name="Stud. Mycol.">
        <title>101 Dothideomycetes genomes: a test case for predicting lifestyles and emergence of pathogens.</title>
        <authorList>
            <person name="Haridas S."/>
            <person name="Albert R."/>
            <person name="Binder M."/>
            <person name="Bloem J."/>
            <person name="Labutti K."/>
            <person name="Salamov A."/>
            <person name="Andreopoulos B."/>
            <person name="Baker S."/>
            <person name="Barry K."/>
            <person name="Bills G."/>
            <person name="Bluhm B."/>
            <person name="Cannon C."/>
            <person name="Castanera R."/>
            <person name="Culley D."/>
            <person name="Daum C."/>
            <person name="Ezra D."/>
            <person name="Gonzalez J."/>
            <person name="Henrissat B."/>
            <person name="Kuo A."/>
            <person name="Liang C."/>
            <person name="Lipzen A."/>
            <person name="Lutzoni F."/>
            <person name="Magnuson J."/>
            <person name="Mondo S."/>
            <person name="Nolan M."/>
            <person name="Ohm R."/>
            <person name="Pangilinan J."/>
            <person name="Park H.-J."/>
            <person name="Ramirez L."/>
            <person name="Alfaro M."/>
            <person name="Sun H."/>
            <person name="Tritt A."/>
            <person name="Yoshinaga Y."/>
            <person name="Zwiers L.-H."/>
            <person name="Turgeon B."/>
            <person name="Goodwin S."/>
            <person name="Spatafora J."/>
            <person name="Crous P."/>
            <person name="Grigoriev I."/>
        </authorList>
    </citation>
    <scope>NUCLEOTIDE SEQUENCE</scope>
    <source>
        <strain evidence="2">CBS 119925</strain>
    </source>
</reference>
<evidence type="ECO:0000256" key="1">
    <source>
        <dbReference type="SAM" id="MobiDB-lite"/>
    </source>
</evidence>
<dbReference type="Proteomes" id="UP000799440">
    <property type="component" value="Unassembled WGS sequence"/>
</dbReference>
<evidence type="ECO:0000313" key="3">
    <source>
        <dbReference type="Proteomes" id="UP000799440"/>
    </source>
</evidence>